<proteinExistence type="inferred from homology"/>
<dbReference type="InterPro" id="IPR001173">
    <property type="entry name" value="Glyco_trans_2-like"/>
</dbReference>
<sequence>MMNQDIPTVSVITPAYNAERFIKETIQSVLDQTYSDWEMIIVDDQSKDRTVEYIKEMQAEDDRIRLMELEENSGSAVARNTAIENARGRYIAFLDSDDSWTPEKLERQLRFMKDKDIAFSFTAYVRTLEDGTETDYISRTPATVDWDALMKRCVIGCLTVMLDRGKTGDVKMVDIRTRQDYALWLELTRRGFTAHGLADVLAKYRVVGDSISSNKWKAAKRNWYVFRHIESQSLPKALWYFGHYAVIAVKDLINYKIALNRGPGNRNPGRE</sequence>
<evidence type="ECO:0000313" key="3">
    <source>
        <dbReference type="EMBL" id="SOC41224.1"/>
    </source>
</evidence>
<organism evidence="3 4">
    <name type="scientific">Salinicoccus kekensis</name>
    <dbReference type="NCBI Taxonomy" id="714307"/>
    <lineage>
        <taxon>Bacteria</taxon>
        <taxon>Bacillati</taxon>
        <taxon>Bacillota</taxon>
        <taxon>Bacilli</taxon>
        <taxon>Bacillales</taxon>
        <taxon>Staphylococcaceae</taxon>
        <taxon>Salinicoccus</taxon>
    </lineage>
</organism>
<dbReference type="Proteomes" id="UP000219412">
    <property type="component" value="Unassembled WGS sequence"/>
</dbReference>
<comment type="similarity">
    <text evidence="1">Belongs to the glycosyltransferase 2 family.</text>
</comment>
<evidence type="ECO:0000259" key="2">
    <source>
        <dbReference type="Pfam" id="PF00535"/>
    </source>
</evidence>
<dbReference type="SUPFAM" id="SSF53448">
    <property type="entry name" value="Nucleotide-diphospho-sugar transferases"/>
    <property type="match status" value="1"/>
</dbReference>
<name>A0A285UH20_9STAP</name>
<evidence type="ECO:0000256" key="1">
    <source>
        <dbReference type="ARBA" id="ARBA00006739"/>
    </source>
</evidence>
<keyword evidence="3" id="KW-0808">Transferase</keyword>
<dbReference type="GO" id="GO:0016758">
    <property type="term" value="F:hexosyltransferase activity"/>
    <property type="evidence" value="ECO:0007669"/>
    <property type="project" value="UniProtKB-ARBA"/>
</dbReference>
<dbReference type="Pfam" id="PF00535">
    <property type="entry name" value="Glycos_transf_2"/>
    <property type="match status" value="1"/>
</dbReference>
<dbReference type="Gene3D" id="3.90.550.10">
    <property type="entry name" value="Spore Coat Polysaccharide Biosynthesis Protein SpsA, Chain A"/>
    <property type="match status" value="1"/>
</dbReference>
<reference evidence="4" key="1">
    <citation type="submission" date="2017-08" db="EMBL/GenBank/DDBJ databases">
        <authorList>
            <person name="Varghese N."/>
            <person name="Submissions S."/>
        </authorList>
    </citation>
    <scope>NUCLEOTIDE SEQUENCE [LARGE SCALE GENOMIC DNA]</scope>
    <source>
        <strain evidence="4">DSM 23173</strain>
    </source>
</reference>
<protein>
    <submittedName>
        <fullName evidence="3">Teichuronic acid biosynthesis glycosyltransferase TuaG</fullName>
    </submittedName>
</protein>
<keyword evidence="4" id="KW-1185">Reference proteome</keyword>
<dbReference type="CDD" id="cd00761">
    <property type="entry name" value="Glyco_tranf_GTA_type"/>
    <property type="match status" value="1"/>
</dbReference>
<dbReference type="PANTHER" id="PTHR22916:SF3">
    <property type="entry name" value="UDP-GLCNAC:BETAGAL BETA-1,3-N-ACETYLGLUCOSAMINYLTRANSFERASE-LIKE PROTEIN 1"/>
    <property type="match status" value="1"/>
</dbReference>
<dbReference type="InterPro" id="IPR029044">
    <property type="entry name" value="Nucleotide-diphossugar_trans"/>
</dbReference>
<evidence type="ECO:0000313" key="4">
    <source>
        <dbReference type="Proteomes" id="UP000219412"/>
    </source>
</evidence>
<dbReference type="AlphaFoldDB" id="A0A285UH20"/>
<gene>
    <name evidence="3" type="ORF">SAMN05878391_1287</name>
</gene>
<dbReference type="PANTHER" id="PTHR22916">
    <property type="entry name" value="GLYCOSYLTRANSFERASE"/>
    <property type="match status" value="1"/>
</dbReference>
<feature type="domain" description="Glycosyltransferase 2-like" evidence="2">
    <location>
        <begin position="10"/>
        <end position="133"/>
    </location>
</feature>
<dbReference type="FunFam" id="3.90.550.10:FF:000130">
    <property type="entry name" value="Family 2 glycosyl transferase"/>
    <property type="match status" value="1"/>
</dbReference>
<dbReference type="EMBL" id="OBQF01000002">
    <property type="protein sequence ID" value="SOC41224.1"/>
    <property type="molecule type" value="Genomic_DNA"/>
</dbReference>
<accession>A0A285UH20</accession>